<evidence type="ECO:0000313" key="2">
    <source>
        <dbReference type="EMBL" id="KAF5821822.1"/>
    </source>
</evidence>
<sequence>MKHDSFFFHISSFSVASVSKCLSVYAYIDLNMVFKKMNIGDFELGDYLGMD</sequence>
<organism evidence="3 4">
    <name type="scientific">Helianthus annuus</name>
    <name type="common">Common sunflower</name>
    <dbReference type="NCBI Taxonomy" id="4232"/>
    <lineage>
        <taxon>Eukaryota</taxon>
        <taxon>Viridiplantae</taxon>
        <taxon>Streptophyta</taxon>
        <taxon>Embryophyta</taxon>
        <taxon>Tracheophyta</taxon>
        <taxon>Spermatophyta</taxon>
        <taxon>Magnoliopsida</taxon>
        <taxon>eudicotyledons</taxon>
        <taxon>Gunneridae</taxon>
        <taxon>Pentapetalae</taxon>
        <taxon>asterids</taxon>
        <taxon>campanulids</taxon>
        <taxon>Asterales</taxon>
        <taxon>Asteraceae</taxon>
        <taxon>Asteroideae</taxon>
        <taxon>Heliantheae alliance</taxon>
        <taxon>Heliantheae</taxon>
        <taxon>Helianthus</taxon>
    </lineage>
</organism>
<evidence type="ECO:0000313" key="4">
    <source>
        <dbReference type="Proteomes" id="UP000215914"/>
    </source>
</evidence>
<evidence type="ECO:0000256" key="1">
    <source>
        <dbReference type="SAM" id="Phobius"/>
    </source>
</evidence>
<dbReference type="InParanoid" id="A0A251VMW6"/>
<feature type="transmembrane region" description="Helical" evidence="1">
    <location>
        <begin position="6"/>
        <end position="28"/>
    </location>
</feature>
<protein>
    <submittedName>
        <fullName evidence="3">Uncharacterized protein</fullName>
    </submittedName>
</protein>
<keyword evidence="4" id="KW-1185">Reference proteome</keyword>
<reference evidence="2 4" key="1">
    <citation type="journal article" date="2017" name="Nature">
        <title>The sunflower genome provides insights into oil metabolism, flowering and Asterid evolution.</title>
        <authorList>
            <person name="Badouin H."/>
            <person name="Gouzy J."/>
            <person name="Grassa C.J."/>
            <person name="Murat F."/>
            <person name="Staton S.E."/>
            <person name="Cottret L."/>
            <person name="Lelandais-Briere C."/>
            <person name="Owens G.L."/>
            <person name="Carrere S."/>
            <person name="Mayjonade B."/>
            <person name="Legrand L."/>
            <person name="Gill N."/>
            <person name="Kane N.C."/>
            <person name="Bowers J.E."/>
            <person name="Hubner S."/>
            <person name="Bellec A."/>
            <person name="Berard A."/>
            <person name="Berges H."/>
            <person name="Blanchet N."/>
            <person name="Boniface M.C."/>
            <person name="Brunel D."/>
            <person name="Catrice O."/>
            <person name="Chaidir N."/>
            <person name="Claudel C."/>
            <person name="Donnadieu C."/>
            <person name="Faraut T."/>
            <person name="Fievet G."/>
            <person name="Helmstetter N."/>
            <person name="King M."/>
            <person name="Knapp S.J."/>
            <person name="Lai Z."/>
            <person name="Le Paslier M.C."/>
            <person name="Lippi Y."/>
            <person name="Lorenzon L."/>
            <person name="Mandel J.R."/>
            <person name="Marage G."/>
            <person name="Marchand G."/>
            <person name="Marquand E."/>
            <person name="Bret-Mestries E."/>
            <person name="Morien E."/>
            <person name="Nambeesan S."/>
            <person name="Nguyen T."/>
            <person name="Pegot-Espagnet P."/>
            <person name="Pouilly N."/>
            <person name="Raftis F."/>
            <person name="Sallet E."/>
            <person name="Schiex T."/>
            <person name="Thomas J."/>
            <person name="Vandecasteele C."/>
            <person name="Vares D."/>
            <person name="Vear F."/>
            <person name="Vautrin S."/>
            <person name="Crespi M."/>
            <person name="Mangin B."/>
            <person name="Burke J.M."/>
            <person name="Salse J."/>
            <person name="Munos S."/>
            <person name="Vincourt P."/>
            <person name="Rieseberg L.H."/>
            <person name="Langlade N.B."/>
        </authorList>
    </citation>
    <scope>NUCLEOTIDE SEQUENCE [LARGE SCALE GENOMIC DNA]</scope>
    <source>
        <strain evidence="4">cv. SF193</strain>
        <tissue evidence="2">Leaves</tissue>
    </source>
</reference>
<dbReference type="EMBL" id="CM007890">
    <property type="protein sequence ID" value="OTG36908.1"/>
    <property type="molecule type" value="Genomic_DNA"/>
</dbReference>
<keyword evidence="1" id="KW-0472">Membrane</keyword>
<reference evidence="2" key="3">
    <citation type="submission" date="2020-06" db="EMBL/GenBank/DDBJ databases">
        <title>Helianthus annuus Genome sequencing and assembly Release 2.</title>
        <authorList>
            <person name="Gouzy J."/>
            <person name="Langlade N."/>
            <person name="Munos S."/>
        </authorList>
    </citation>
    <scope>NUCLEOTIDE SEQUENCE</scope>
    <source>
        <tissue evidence="2">Leaves</tissue>
    </source>
</reference>
<evidence type="ECO:0000313" key="3">
    <source>
        <dbReference type="EMBL" id="OTG36908.1"/>
    </source>
</evidence>
<gene>
    <name evidence="3" type="ORF">HannXRQ_Chr01g0013041</name>
    <name evidence="2" type="ORF">HanXRQr2_Chr01g0019351</name>
</gene>
<keyword evidence="1" id="KW-1133">Transmembrane helix</keyword>
<proteinExistence type="predicted"/>
<name>A0A251VMW6_HELAN</name>
<reference evidence="3" key="2">
    <citation type="submission" date="2017-02" db="EMBL/GenBank/DDBJ databases">
        <title>Sunflower complete genome.</title>
        <authorList>
            <person name="Langlade N."/>
            <person name="Munos S."/>
        </authorList>
    </citation>
    <scope>NUCLEOTIDE SEQUENCE [LARGE SCALE GENOMIC DNA]</scope>
    <source>
        <tissue evidence="3">Leaves</tissue>
    </source>
</reference>
<keyword evidence="1" id="KW-0812">Transmembrane</keyword>
<accession>A0A251VMW6</accession>
<dbReference type="Gramene" id="mRNA:HanXRQr2_Chr01g0019351">
    <property type="protein sequence ID" value="CDS:HanXRQr2_Chr01g0019351.1"/>
    <property type="gene ID" value="HanXRQr2_Chr01g0019351"/>
</dbReference>
<dbReference type="EMBL" id="MNCJ02000316">
    <property type="protein sequence ID" value="KAF5821822.1"/>
    <property type="molecule type" value="Genomic_DNA"/>
</dbReference>
<dbReference type="AlphaFoldDB" id="A0A251VMW6"/>
<dbReference type="Proteomes" id="UP000215914">
    <property type="component" value="Chromosome 1"/>
</dbReference>